<keyword evidence="1" id="KW-1133">Transmembrane helix</keyword>
<dbReference type="EMBL" id="CP042806">
    <property type="protein sequence ID" value="QEE28011.1"/>
    <property type="molecule type" value="Genomic_DNA"/>
</dbReference>
<dbReference type="KEGG" id="talb:FTW19_08390"/>
<evidence type="ECO:0000313" key="3">
    <source>
        <dbReference type="Proteomes" id="UP000321820"/>
    </source>
</evidence>
<dbReference type="Proteomes" id="UP000321820">
    <property type="component" value="Chromosome"/>
</dbReference>
<proteinExistence type="predicted"/>
<keyword evidence="3" id="KW-1185">Reference proteome</keyword>
<keyword evidence="1" id="KW-0812">Transmembrane</keyword>
<feature type="transmembrane region" description="Helical" evidence="1">
    <location>
        <begin position="20"/>
        <end position="38"/>
    </location>
</feature>
<sequence length="119" mass="13980">MMRLLRNYIFWTYERGSLHYDIMVTLILAFLFISPHYIDFKDRPQDSPLEPTQTLVQEAGSGYVYTLRPQDIRHDTGDLSGDLLYAVVQYAGPVTMDRYEVVKDAHGKVIRYKVWVHRP</sequence>
<accession>A0A5B9EC19</accession>
<name>A0A5B9EC19_9BACT</name>
<dbReference type="AlphaFoldDB" id="A0A5B9EC19"/>
<organism evidence="2 3">
    <name type="scientific">Terriglobus albidus</name>
    <dbReference type="NCBI Taxonomy" id="1592106"/>
    <lineage>
        <taxon>Bacteria</taxon>
        <taxon>Pseudomonadati</taxon>
        <taxon>Acidobacteriota</taxon>
        <taxon>Terriglobia</taxon>
        <taxon>Terriglobales</taxon>
        <taxon>Acidobacteriaceae</taxon>
        <taxon>Terriglobus</taxon>
    </lineage>
</organism>
<gene>
    <name evidence="2" type="ORF">FTW19_08390</name>
</gene>
<evidence type="ECO:0000313" key="2">
    <source>
        <dbReference type="EMBL" id="QEE28011.1"/>
    </source>
</evidence>
<evidence type="ECO:0000256" key="1">
    <source>
        <dbReference type="SAM" id="Phobius"/>
    </source>
</evidence>
<protein>
    <submittedName>
        <fullName evidence="2">Uncharacterized protein</fullName>
    </submittedName>
</protein>
<reference evidence="2 3" key="1">
    <citation type="submission" date="2019-08" db="EMBL/GenBank/DDBJ databases">
        <title>Complete genome sequence of Terriglobus albidus strain ORNL.</title>
        <authorList>
            <person name="Podar M."/>
        </authorList>
    </citation>
    <scope>NUCLEOTIDE SEQUENCE [LARGE SCALE GENOMIC DNA]</scope>
    <source>
        <strain evidence="2 3">ORNL</strain>
    </source>
</reference>
<keyword evidence="1" id="KW-0472">Membrane</keyword>
<dbReference type="OrthoDB" id="119540at2"/>